<keyword evidence="2" id="KW-1185">Reference proteome</keyword>
<proteinExistence type="predicted"/>
<accession>A0A4Y2W702</accession>
<gene>
    <name evidence="1" type="ORF">AVEN_191872_1</name>
</gene>
<dbReference type="EMBL" id="BGPR01056291">
    <property type="protein sequence ID" value="GBO32802.1"/>
    <property type="molecule type" value="Genomic_DNA"/>
</dbReference>
<reference evidence="1 2" key="1">
    <citation type="journal article" date="2019" name="Sci. Rep.">
        <title>Orb-weaving spider Araneus ventricosus genome elucidates the spidroin gene catalogue.</title>
        <authorList>
            <person name="Kono N."/>
            <person name="Nakamura H."/>
            <person name="Ohtoshi R."/>
            <person name="Moran D.A.P."/>
            <person name="Shinohara A."/>
            <person name="Yoshida Y."/>
            <person name="Fujiwara M."/>
            <person name="Mori M."/>
            <person name="Tomita M."/>
            <person name="Arakawa K."/>
        </authorList>
    </citation>
    <scope>NUCLEOTIDE SEQUENCE [LARGE SCALE GENOMIC DNA]</scope>
</reference>
<organism evidence="1 2">
    <name type="scientific">Araneus ventricosus</name>
    <name type="common">Orbweaver spider</name>
    <name type="synonym">Epeira ventricosa</name>
    <dbReference type="NCBI Taxonomy" id="182803"/>
    <lineage>
        <taxon>Eukaryota</taxon>
        <taxon>Metazoa</taxon>
        <taxon>Ecdysozoa</taxon>
        <taxon>Arthropoda</taxon>
        <taxon>Chelicerata</taxon>
        <taxon>Arachnida</taxon>
        <taxon>Araneae</taxon>
        <taxon>Araneomorphae</taxon>
        <taxon>Entelegynae</taxon>
        <taxon>Araneoidea</taxon>
        <taxon>Araneidae</taxon>
        <taxon>Araneus</taxon>
    </lineage>
</organism>
<protein>
    <submittedName>
        <fullName evidence="1">Uncharacterized protein</fullName>
    </submittedName>
</protein>
<name>A0A4Y2W702_ARAVE</name>
<sequence length="119" mass="13597">MVPLIRNSMKRCLPFDALPKNSGSLPGTIIMPGSCVLRAFLWAGMRSCCIRLLLYDKHGIWTNEVGREYDKPPLVLIFERYILACHHNYQRGSIKTSELVFAMDEFSGLFILGSRTVFR</sequence>
<dbReference type="AlphaFoldDB" id="A0A4Y2W702"/>
<comment type="caution">
    <text evidence="1">The sequence shown here is derived from an EMBL/GenBank/DDBJ whole genome shotgun (WGS) entry which is preliminary data.</text>
</comment>
<evidence type="ECO:0000313" key="2">
    <source>
        <dbReference type="Proteomes" id="UP000499080"/>
    </source>
</evidence>
<dbReference type="Proteomes" id="UP000499080">
    <property type="component" value="Unassembled WGS sequence"/>
</dbReference>
<evidence type="ECO:0000313" key="1">
    <source>
        <dbReference type="EMBL" id="GBO32802.1"/>
    </source>
</evidence>